<dbReference type="GO" id="GO:0004523">
    <property type="term" value="F:RNA-DNA hybrid ribonuclease activity"/>
    <property type="evidence" value="ECO:0007669"/>
    <property type="project" value="UniProtKB-EC"/>
</dbReference>
<feature type="binding site" evidence="14 15">
    <location>
        <position position="17"/>
    </location>
    <ligand>
        <name>a divalent metal cation</name>
        <dbReference type="ChEBI" id="CHEBI:60240"/>
    </ligand>
</feature>
<comment type="cofactor">
    <cofactor evidence="2">
        <name>Mg(2+)</name>
        <dbReference type="ChEBI" id="CHEBI:18420"/>
    </cofactor>
</comment>
<name>A0ABX2B0R2_9BACT</name>
<comment type="subcellular location">
    <subcellularLocation>
        <location evidence="4 14">Cytoplasm</location>
    </subcellularLocation>
</comment>
<evidence type="ECO:0000256" key="12">
    <source>
        <dbReference type="ARBA" id="ARBA00022801"/>
    </source>
</evidence>
<evidence type="ECO:0000259" key="17">
    <source>
        <dbReference type="PROSITE" id="PS51975"/>
    </source>
</evidence>
<keyword evidence="13 14" id="KW-0464">Manganese</keyword>
<feature type="domain" description="RNase H type-2" evidence="17">
    <location>
        <begin position="10"/>
        <end position="200"/>
    </location>
</feature>
<evidence type="ECO:0000256" key="13">
    <source>
        <dbReference type="ARBA" id="ARBA00023211"/>
    </source>
</evidence>
<dbReference type="InterPro" id="IPR024567">
    <property type="entry name" value="RNase_HII/HIII_dom"/>
</dbReference>
<evidence type="ECO:0000313" key="18">
    <source>
        <dbReference type="EMBL" id="NPE24018.1"/>
    </source>
</evidence>
<keyword evidence="12 14" id="KW-0378">Hydrolase</keyword>
<evidence type="ECO:0000313" key="19">
    <source>
        <dbReference type="Proteomes" id="UP000820977"/>
    </source>
</evidence>
<keyword evidence="10 14" id="KW-0479">Metal-binding</keyword>
<evidence type="ECO:0000256" key="3">
    <source>
        <dbReference type="ARBA" id="ARBA00004065"/>
    </source>
</evidence>
<dbReference type="HAMAP" id="MF_00052_B">
    <property type="entry name" value="RNase_HII_B"/>
    <property type="match status" value="1"/>
</dbReference>
<comment type="function">
    <text evidence="3 14 16">Endonuclease that specifically degrades the RNA of RNA-DNA hybrids.</text>
</comment>
<evidence type="ECO:0000256" key="11">
    <source>
        <dbReference type="ARBA" id="ARBA00022759"/>
    </source>
</evidence>
<proteinExistence type="inferred from homology"/>
<evidence type="ECO:0000256" key="16">
    <source>
        <dbReference type="RuleBase" id="RU003515"/>
    </source>
</evidence>
<keyword evidence="19" id="KW-1185">Reference proteome</keyword>
<dbReference type="CDD" id="cd07182">
    <property type="entry name" value="RNase_HII_bacteria_HII_like"/>
    <property type="match status" value="1"/>
</dbReference>
<dbReference type="EC" id="3.1.26.4" evidence="6 14"/>
<dbReference type="Pfam" id="PF01351">
    <property type="entry name" value="RNase_HII"/>
    <property type="match status" value="1"/>
</dbReference>
<evidence type="ECO:0000256" key="7">
    <source>
        <dbReference type="ARBA" id="ARBA00019179"/>
    </source>
</evidence>
<dbReference type="PROSITE" id="PS51975">
    <property type="entry name" value="RNASE_H_2"/>
    <property type="match status" value="1"/>
</dbReference>
<dbReference type="Proteomes" id="UP000820977">
    <property type="component" value="Unassembled WGS sequence"/>
</dbReference>
<dbReference type="PANTHER" id="PTHR10954">
    <property type="entry name" value="RIBONUCLEASE H2 SUBUNIT A"/>
    <property type="match status" value="1"/>
</dbReference>
<dbReference type="PANTHER" id="PTHR10954:SF18">
    <property type="entry name" value="RIBONUCLEASE HII"/>
    <property type="match status" value="1"/>
</dbReference>
<evidence type="ECO:0000256" key="4">
    <source>
        <dbReference type="ARBA" id="ARBA00004496"/>
    </source>
</evidence>
<dbReference type="RefSeq" id="WP_172343547.1">
    <property type="nucleotide sequence ID" value="NZ_CASYYZ010000033.1"/>
</dbReference>
<dbReference type="InterPro" id="IPR012337">
    <property type="entry name" value="RNaseH-like_sf"/>
</dbReference>
<evidence type="ECO:0000256" key="9">
    <source>
        <dbReference type="ARBA" id="ARBA00022722"/>
    </source>
</evidence>
<accession>A0ABX2B0R2</accession>
<comment type="cofactor">
    <cofactor evidence="14 15">
        <name>Mn(2+)</name>
        <dbReference type="ChEBI" id="CHEBI:29035"/>
    </cofactor>
    <cofactor evidence="14 15">
        <name>Mg(2+)</name>
        <dbReference type="ChEBI" id="CHEBI:18420"/>
    </cofactor>
    <text evidence="14 15">Manganese or magnesium. Binds 1 divalent metal ion per monomer in the absence of substrate. May bind a second metal ion after substrate binding.</text>
</comment>
<evidence type="ECO:0000256" key="10">
    <source>
        <dbReference type="ARBA" id="ARBA00022723"/>
    </source>
</evidence>
<feature type="binding site" evidence="14 15">
    <location>
        <position position="16"/>
    </location>
    <ligand>
        <name>a divalent metal cation</name>
        <dbReference type="ChEBI" id="CHEBI:60240"/>
    </ligand>
</feature>
<keyword evidence="8 14" id="KW-0963">Cytoplasm</keyword>
<evidence type="ECO:0000256" key="14">
    <source>
        <dbReference type="HAMAP-Rule" id="MF_00052"/>
    </source>
</evidence>
<dbReference type="NCBIfam" id="NF000595">
    <property type="entry name" value="PRK00015.1-3"/>
    <property type="match status" value="1"/>
</dbReference>
<keyword evidence="11 14" id="KW-0255">Endonuclease</keyword>
<protein>
    <recommendedName>
        <fullName evidence="7 14">Ribonuclease HII</fullName>
        <shortName evidence="14">RNase HII</shortName>
        <ecNumber evidence="6 14">3.1.26.4</ecNumber>
    </recommendedName>
</protein>
<comment type="similarity">
    <text evidence="5 14 16">Belongs to the RNase HII family.</text>
</comment>
<evidence type="ECO:0000256" key="1">
    <source>
        <dbReference type="ARBA" id="ARBA00000077"/>
    </source>
</evidence>
<evidence type="ECO:0000256" key="15">
    <source>
        <dbReference type="PROSITE-ProRule" id="PRU01319"/>
    </source>
</evidence>
<gene>
    <name evidence="14" type="primary">rnhB</name>
    <name evidence="18" type="ORF">HPS54_00555</name>
</gene>
<dbReference type="EMBL" id="JABKKJ010000001">
    <property type="protein sequence ID" value="NPE24018.1"/>
    <property type="molecule type" value="Genomic_DNA"/>
</dbReference>
<evidence type="ECO:0000256" key="8">
    <source>
        <dbReference type="ARBA" id="ARBA00022490"/>
    </source>
</evidence>
<organism evidence="18 19">
    <name type="scientific">Xylanibacter caecicola</name>
    <dbReference type="NCBI Taxonomy" id="2736294"/>
    <lineage>
        <taxon>Bacteria</taxon>
        <taxon>Pseudomonadati</taxon>
        <taxon>Bacteroidota</taxon>
        <taxon>Bacteroidia</taxon>
        <taxon>Bacteroidales</taxon>
        <taxon>Prevotellaceae</taxon>
        <taxon>Xylanibacter</taxon>
    </lineage>
</organism>
<keyword evidence="9 14" id="KW-0540">Nuclease</keyword>
<dbReference type="Gene3D" id="3.30.420.10">
    <property type="entry name" value="Ribonuclease H-like superfamily/Ribonuclease H"/>
    <property type="match status" value="1"/>
</dbReference>
<dbReference type="InterPro" id="IPR001352">
    <property type="entry name" value="RNase_HII/HIII"/>
</dbReference>
<evidence type="ECO:0000256" key="5">
    <source>
        <dbReference type="ARBA" id="ARBA00007383"/>
    </source>
</evidence>
<feature type="binding site" evidence="14 15">
    <location>
        <position position="108"/>
    </location>
    <ligand>
        <name>a divalent metal cation</name>
        <dbReference type="ChEBI" id="CHEBI:60240"/>
    </ligand>
</feature>
<dbReference type="InterPro" id="IPR036397">
    <property type="entry name" value="RNaseH_sf"/>
</dbReference>
<evidence type="ECO:0000256" key="6">
    <source>
        <dbReference type="ARBA" id="ARBA00012180"/>
    </source>
</evidence>
<comment type="catalytic activity">
    <reaction evidence="1 14 15 16">
        <text>Endonucleolytic cleavage to 5'-phosphomonoester.</text>
        <dbReference type="EC" id="3.1.26.4"/>
    </reaction>
</comment>
<reference evidence="18 19" key="1">
    <citation type="submission" date="2020-05" db="EMBL/GenBank/DDBJ databases">
        <title>Distinct polysaccharide utilization as determinants for interspecies competition between intestinal Prevotella spp.</title>
        <authorList>
            <person name="Galvez E.J.C."/>
            <person name="Iljazovic A."/>
            <person name="Strowig T."/>
        </authorList>
    </citation>
    <scope>NUCLEOTIDE SEQUENCE [LARGE SCALE GENOMIC DNA]</scope>
    <source>
        <strain evidence="18 19">PCHR</strain>
    </source>
</reference>
<evidence type="ECO:0000256" key="2">
    <source>
        <dbReference type="ARBA" id="ARBA00001946"/>
    </source>
</evidence>
<sequence>MLKNKYFDGVIEAGCDEAGRGCLAGSVYAAAVILPEGYENAELNDSKKLTSRKRNELRSVIERDAVAWAVGIVTPDEIDKINILNASFLAMHRALDALKVRPEAVIVDGNRFKPYHTLPYATIVKGDGKYLSIAAASILAKTYRDDYMERLHAEYPQYDWKGNKGYPTRHHREAIRRFGVTPYHRMSYNLLGDAEPMLPFAEEAGV</sequence>
<comment type="caution">
    <text evidence="18">The sequence shown here is derived from an EMBL/GenBank/DDBJ whole genome shotgun (WGS) entry which is preliminary data.</text>
</comment>
<dbReference type="SUPFAM" id="SSF53098">
    <property type="entry name" value="Ribonuclease H-like"/>
    <property type="match status" value="1"/>
</dbReference>
<dbReference type="InterPro" id="IPR022898">
    <property type="entry name" value="RNase_HII"/>
</dbReference>